<feature type="signal peptide" evidence="1">
    <location>
        <begin position="1"/>
        <end position="21"/>
    </location>
</feature>
<dbReference type="PANTHER" id="PTHR36453:SF1">
    <property type="entry name" value="RIGHT HANDED BETA HELIX DOMAIN-CONTAINING PROTEIN"/>
    <property type="match status" value="1"/>
</dbReference>
<dbReference type="InterPro" id="IPR011050">
    <property type="entry name" value="Pectin_lyase_fold/virulence"/>
</dbReference>
<feature type="chain" id="PRO_5001853440" description="Right handed beta helix domain-containing protein" evidence="1">
    <location>
        <begin position="22"/>
        <end position="950"/>
    </location>
</feature>
<evidence type="ECO:0000313" key="3">
    <source>
        <dbReference type="Proteomes" id="UP000031623"/>
    </source>
</evidence>
<dbReference type="InterPro" id="IPR006626">
    <property type="entry name" value="PbH1"/>
</dbReference>
<name>A0A090BW19_9GAMM</name>
<evidence type="ECO:0000313" key="2">
    <source>
        <dbReference type="EMBL" id="BAP57836.1"/>
    </source>
</evidence>
<dbReference type="KEGG" id="tig:THII_3539"/>
<gene>
    <name evidence="2" type="ORF">THII_3539</name>
</gene>
<reference evidence="2 3" key="1">
    <citation type="journal article" date="2014" name="ISME J.">
        <title>Ecophysiology of Thioploca ingrica as revealed by the complete genome sequence supplemented with proteomic evidence.</title>
        <authorList>
            <person name="Kojima H."/>
            <person name="Ogura Y."/>
            <person name="Yamamoto N."/>
            <person name="Togashi T."/>
            <person name="Mori H."/>
            <person name="Watanabe T."/>
            <person name="Nemoto F."/>
            <person name="Kurokawa K."/>
            <person name="Hayashi T."/>
            <person name="Fukui M."/>
        </authorList>
    </citation>
    <scope>NUCLEOTIDE SEQUENCE [LARGE SCALE GENOMIC DNA]</scope>
</reference>
<keyword evidence="3" id="KW-1185">Reference proteome</keyword>
<dbReference type="Gene3D" id="2.160.20.10">
    <property type="entry name" value="Single-stranded right-handed beta-helix, Pectin lyase-like"/>
    <property type="match status" value="2"/>
</dbReference>
<dbReference type="HOGENOM" id="CLU_309926_0_0_6"/>
<dbReference type="InterPro" id="IPR012334">
    <property type="entry name" value="Pectin_lyas_fold"/>
</dbReference>
<dbReference type="EMBL" id="AP014633">
    <property type="protein sequence ID" value="BAP57836.1"/>
    <property type="molecule type" value="Genomic_DNA"/>
</dbReference>
<protein>
    <recommendedName>
        <fullName evidence="4">Right handed beta helix domain-containing protein</fullName>
    </recommendedName>
</protein>
<dbReference type="STRING" id="40754.THII_3539"/>
<accession>A0A090BW19</accession>
<evidence type="ECO:0000256" key="1">
    <source>
        <dbReference type="SAM" id="SignalP"/>
    </source>
</evidence>
<evidence type="ECO:0008006" key="4">
    <source>
        <dbReference type="Google" id="ProtNLM"/>
    </source>
</evidence>
<organism evidence="2 3">
    <name type="scientific">Thioploca ingrica</name>
    <dbReference type="NCBI Taxonomy" id="40754"/>
    <lineage>
        <taxon>Bacteria</taxon>
        <taxon>Pseudomonadati</taxon>
        <taxon>Pseudomonadota</taxon>
        <taxon>Gammaproteobacteria</taxon>
        <taxon>Thiotrichales</taxon>
        <taxon>Thiotrichaceae</taxon>
        <taxon>Thioploca</taxon>
    </lineage>
</organism>
<keyword evidence="1" id="KW-0732">Signal</keyword>
<dbReference type="AlphaFoldDB" id="A0A090BW19"/>
<dbReference type="Proteomes" id="UP000031623">
    <property type="component" value="Chromosome"/>
</dbReference>
<dbReference type="OrthoDB" id="9763537at2"/>
<sequence>MQPFLKLSLFCCLVNTVSCFASDLWVDTLQGKDNQDGLTPATALHTVQMAANLATPGTTIHIQPGIYRETLHPMNSGTAEAPIIYRAEQGVGSVIIRGSESASSLVWTPLIANNIGLPAAVEPKNIVWTDLSAWNLTQAPRFVMQLDAAGKILAQLQPSREPDWPVQTEWKYHEFWWSAEGGSEVASCDPPTDKNPQQCDNTSRSLTQLTDLHNDSIPIGVEPGNLTTLGNLTGATLVVMDALQGHFTYRRTITNHEINVGRVTLDPAAPYNTLANPGLGWGSKYYLENHPALLDNPGEYWFDAATQRLYLWPLTTDLSQLEISRRDSGWDLTNLSYLRLEGLVLEFFNDKAILIQNGAGQSSYGNQLRHLQVRYANHGLFAEQMLTTQSPFSSVISGLVIADSEFGYLDTRGLSLLITGDNNIDTSWFTYAPIVNTLINNNEFHHLGFRSQNNRGIGILFEFADHLRFEANHVHHVAQDGVVFSGSIIQAAKTFDFTPAEIKTGDILLYNNLIEHTCQNADDCGGVTFSGTAPQRHVFHKVVIMGNTFRYIYGWSFVAEQRKRWANGYFGFGLYLLDVSGIDVYRNLAYNNGWAGIFLLGHWRDGSMRLYNNLVANSTIGINIWNSKEIETHDSVDTQMVNNILINNEYHGINLTANPQDTHLRIDHNLYYANSWGSGYGVGVIKVEQKSYPWLEDIQSQTGWELNGISEEDPRLFSYDYRAQRQRGDDSVLDWEIKRGSAAIDKGTASLPASLPVLLAQFNIQDNPQVGIAWDIGPFEYLESHQPLHYPGTATAMATQQPQDTQAQFTGFVTTGFVTHSLDQRGNHLILAQSDKAKVMAEIDIAPDDIGQLGQLGMVAAYTPAGINQTVYFMRQGTQWIPWDENLSTLVPAQIDANLPLQFKLFSPIEVTVYEGRLQDLPGHFTIYVGYILANEVVFNGQQPLEFTVQ</sequence>
<proteinExistence type="predicted"/>
<dbReference type="PANTHER" id="PTHR36453">
    <property type="entry name" value="SECRETED PROTEIN-RELATED"/>
    <property type="match status" value="1"/>
</dbReference>
<dbReference type="SUPFAM" id="SSF51126">
    <property type="entry name" value="Pectin lyase-like"/>
    <property type="match status" value="1"/>
</dbReference>
<dbReference type="SMART" id="SM00710">
    <property type="entry name" value="PbH1"/>
    <property type="match status" value="8"/>
</dbReference>